<sequence>MLTACAGGGGSDSKDSAKAQSVDANGYCTQEYLTLYNDVALEFAHLQSMLGGIPNEQLILNQMKETNASCKRLFPKYADVTCKTELQNQVQEIGSGIYKEGCQMLKEGMAKHGL</sequence>
<name>A0A1Z3ND15_BDEBC</name>
<dbReference type="AlphaFoldDB" id="A0A1Z3ND15"/>
<dbReference type="EMBL" id="CP020946">
    <property type="protein sequence ID" value="ASD65363.1"/>
    <property type="molecule type" value="Genomic_DNA"/>
</dbReference>
<organism evidence="1 2">
    <name type="scientific">Bdellovibrio bacteriovorus</name>
    <dbReference type="NCBI Taxonomy" id="959"/>
    <lineage>
        <taxon>Bacteria</taxon>
        <taxon>Pseudomonadati</taxon>
        <taxon>Bdellovibrionota</taxon>
        <taxon>Bdellovibrionia</taxon>
        <taxon>Bdellovibrionales</taxon>
        <taxon>Pseudobdellovibrionaceae</taxon>
        <taxon>Bdellovibrio</taxon>
    </lineage>
</organism>
<dbReference type="Proteomes" id="UP000197003">
    <property type="component" value="Chromosome"/>
</dbReference>
<proteinExistence type="predicted"/>
<reference evidence="1 2" key="1">
    <citation type="submission" date="2017-04" db="EMBL/GenBank/DDBJ databases">
        <title>Whole genome sequence of Bdellovibrio bacteriovorus strain SSB218315.</title>
        <authorList>
            <person name="Oyedara O."/>
            <person name="Rodriguez-Perez M.A."/>
        </authorList>
    </citation>
    <scope>NUCLEOTIDE SEQUENCE [LARGE SCALE GENOMIC DNA]</scope>
    <source>
        <strain evidence="1 2">SSB218315</strain>
    </source>
</reference>
<accession>A0A1Z3ND15</accession>
<dbReference type="OrthoDB" id="5296300at2"/>
<gene>
    <name evidence="1" type="ORF">B9G79_01935</name>
</gene>
<protein>
    <submittedName>
        <fullName evidence="1">Uncharacterized protein</fullName>
    </submittedName>
</protein>
<evidence type="ECO:0000313" key="1">
    <source>
        <dbReference type="EMBL" id="ASD65363.1"/>
    </source>
</evidence>
<evidence type="ECO:0000313" key="2">
    <source>
        <dbReference type="Proteomes" id="UP000197003"/>
    </source>
</evidence>